<dbReference type="PANTHER" id="PTHR43313:SF50">
    <property type="entry name" value="GH26015P"/>
    <property type="match status" value="1"/>
</dbReference>
<dbReference type="InterPro" id="IPR002347">
    <property type="entry name" value="SDR_fam"/>
</dbReference>
<reference evidence="1" key="1">
    <citation type="submission" date="2019-08" db="EMBL/GenBank/DDBJ databases">
        <title>The improved chromosome-level genome for the pearl oyster Pinctada fucata martensii using PacBio sequencing and Hi-C.</title>
        <authorList>
            <person name="Zheng Z."/>
        </authorList>
    </citation>
    <scope>NUCLEOTIDE SEQUENCE</scope>
    <source>
        <strain evidence="1">ZZ-2019</strain>
        <tissue evidence="1">Adductor muscle</tissue>
    </source>
</reference>
<dbReference type="Gene3D" id="3.40.50.720">
    <property type="entry name" value="NAD(P)-binding Rossmann-like Domain"/>
    <property type="match status" value="1"/>
</dbReference>
<dbReference type="AlphaFoldDB" id="A0AA89BV50"/>
<dbReference type="GO" id="GO:0008202">
    <property type="term" value="P:steroid metabolic process"/>
    <property type="evidence" value="ECO:0007669"/>
    <property type="project" value="TreeGrafter"/>
</dbReference>
<dbReference type="Proteomes" id="UP001186944">
    <property type="component" value="Unassembled WGS sequence"/>
</dbReference>
<accession>A0AA89BV50</accession>
<dbReference type="PANTHER" id="PTHR43313">
    <property type="entry name" value="SHORT-CHAIN DEHYDROGENASE/REDUCTASE FAMILY 9C"/>
    <property type="match status" value="1"/>
</dbReference>
<dbReference type="PRINTS" id="PR00081">
    <property type="entry name" value="GDHRDH"/>
</dbReference>
<proteinExistence type="predicted"/>
<sequence>MQYYRRSIMLEDYKGRHVMITGCDTGFGNMLAKRLDSMGFTVFAGCLTEKGGKDLKTTASDRLQVLPLDVTKTDSIQNAMQVVKASLPPNAGLWGLVNNAGIAGAVGQIEWLKLEDYKLVMDINLYGIVETCRIFLPLVRKEKGRIVCITSMMGRIAAANPPYVASKFAAEGYCDSLRRGVKNCGVTVHILEPGFFNTNIINMERISGSITETFANADEEVKKFYGEEYRDKVIELSQTVTNRSSKDTYKVVDAYVHALCAKYPKYRYVVGTDANTIFRFLWTVPEWLSDFIMSIQLPIPRGMKS</sequence>
<evidence type="ECO:0000313" key="1">
    <source>
        <dbReference type="EMBL" id="KAK3095686.1"/>
    </source>
</evidence>
<dbReference type="InterPro" id="IPR036291">
    <property type="entry name" value="NAD(P)-bd_dom_sf"/>
</dbReference>
<dbReference type="GO" id="GO:0016491">
    <property type="term" value="F:oxidoreductase activity"/>
    <property type="evidence" value="ECO:0007669"/>
    <property type="project" value="TreeGrafter"/>
</dbReference>
<comment type="caution">
    <text evidence="1">The sequence shown here is derived from an EMBL/GenBank/DDBJ whole genome shotgun (WGS) entry which is preliminary data.</text>
</comment>
<keyword evidence="2" id="KW-1185">Reference proteome</keyword>
<organism evidence="1 2">
    <name type="scientific">Pinctada imbricata</name>
    <name type="common">Atlantic pearl-oyster</name>
    <name type="synonym">Pinctada martensii</name>
    <dbReference type="NCBI Taxonomy" id="66713"/>
    <lineage>
        <taxon>Eukaryota</taxon>
        <taxon>Metazoa</taxon>
        <taxon>Spiralia</taxon>
        <taxon>Lophotrochozoa</taxon>
        <taxon>Mollusca</taxon>
        <taxon>Bivalvia</taxon>
        <taxon>Autobranchia</taxon>
        <taxon>Pteriomorphia</taxon>
        <taxon>Pterioida</taxon>
        <taxon>Pterioidea</taxon>
        <taxon>Pteriidae</taxon>
        <taxon>Pinctada</taxon>
    </lineage>
</organism>
<protein>
    <submittedName>
        <fullName evidence="1">Uncharacterized protein</fullName>
    </submittedName>
</protein>
<gene>
    <name evidence="1" type="ORF">FSP39_017581</name>
</gene>
<dbReference type="Pfam" id="PF00106">
    <property type="entry name" value="adh_short"/>
    <property type="match status" value="1"/>
</dbReference>
<evidence type="ECO:0000313" key="2">
    <source>
        <dbReference type="Proteomes" id="UP001186944"/>
    </source>
</evidence>
<dbReference type="EMBL" id="VSWD01000008">
    <property type="protein sequence ID" value="KAK3095686.1"/>
    <property type="molecule type" value="Genomic_DNA"/>
</dbReference>
<dbReference type="SUPFAM" id="SSF51735">
    <property type="entry name" value="NAD(P)-binding Rossmann-fold domains"/>
    <property type="match status" value="1"/>
</dbReference>
<name>A0AA89BV50_PINIB</name>